<sequence>MEFFREFCTANTLM</sequence>
<accession>A0A392WEE9</accession>
<organism evidence="1 2">
    <name type="scientific">Trifolium medium</name>
    <dbReference type="NCBI Taxonomy" id="97028"/>
    <lineage>
        <taxon>Eukaryota</taxon>
        <taxon>Viridiplantae</taxon>
        <taxon>Streptophyta</taxon>
        <taxon>Embryophyta</taxon>
        <taxon>Tracheophyta</taxon>
        <taxon>Spermatophyta</taxon>
        <taxon>Magnoliopsida</taxon>
        <taxon>eudicotyledons</taxon>
        <taxon>Gunneridae</taxon>
        <taxon>Pentapetalae</taxon>
        <taxon>rosids</taxon>
        <taxon>fabids</taxon>
        <taxon>Fabales</taxon>
        <taxon>Fabaceae</taxon>
        <taxon>Papilionoideae</taxon>
        <taxon>50 kb inversion clade</taxon>
        <taxon>NPAAA clade</taxon>
        <taxon>Hologalegina</taxon>
        <taxon>IRL clade</taxon>
        <taxon>Trifolieae</taxon>
        <taxon>Trifolium</taxon>
    </lineage>
</organism>
<comment type="caution">
    <text evidence="1">The sequence shown here is derived from an EMBL/GenBank/DDBJ whole genome shotgun (WGS) entry which is preliminary data.</text>
</comment>
<feature type="non-terminal residue" evidence="1">
    <location>
        <position position="14"/>
    </location>
</feature>
<keyword evidence="2" id="KW-1185">Reference proteome</keyword>
<reference evidence="1 2" key="1">
    <citation type="journal article" date="2018" name="Front. Plant Sci.">
        <title>Red Clover (Trifolium pratense) and Zigzag Clover (T. medium) - A Picture of Genomic Similarities and Differences.</title>
        <authorList>
            <person name="Dluhosova J."/>
            <person name="Istvanek J."/>
            <person name="Nedelnik J."/>
            <person name="Repkova J."/>
        </authorList>
    </citation>
    <scope>NUCLEOTIDE SEQUENCE [LARGE SCALE GENOMIC DNA]</scope>
    <source>
        <strain evidence="2">cv. 10/8</strain>
        <tissue evidence="1">Leaf</tissue>
    </source>
</reference>
<name>A0A392WEE9_9FABA</name>
<evidence type="ECO:0000313" key="1">
    <source>
        <dbReference type="EMBL" id="MCI97902.1"/>
    </source>
</evidence>
<proteinExistence type="predicted"/>
<evidence type="ECO:0000313" key="2">
    <source>
        <dbReference type="Proteomes" id="UP000265520"/>
    </source>
</evidence>
<dbReference type="Proteomes" id="UP000265520">
    <property type="component" value="Unassembled WGS sequence"/>
</dbReference>
<dbReference type="EMBL" id="LXQA011457905">
    <property type="protein sequence ID" value="MCI97902.1"/>
    <property type="molecule type" value="Genomic_DNA"/>
</dbReference>
<protein>
    <submittedName>
        <fullName evidence="1">Uncharacterized protein</fullName>
    </submittedName>
</protein>